<protein>
    <submittedName>
        <fullName evidence="1">Uncharacterized protein</fullName>
    </submittedName>
</protein>
<organism evidence="1 2">
    <name type="scientific">Vigna angularis var. angularis</name>
    <dbReference type="NCBI Taxonomy" id="157739"/>
    <lineage>
        <taxon>Eukaryota</taxon>
        <taxon>Viridiplantae</taxon>
        <taxon>Streptophyta</taxon>
        <taxon>Embryophyta</taxon>
        <taxon>Tracheophyta</taxon>
        <taxon>Spermatophyta</taxon>
        <taxon>Magnoliopsida</taxon>
        <taxon>eudicotyledons</taxon>
        <taxon>Gunneridae</taxon>
        <taxon>Pentapetalae</taxon>
        <taxon>rosids</taxon>
        <taxon>fabids</taxon>
        <taxon>Fabales</taxon>
        <taxon>Fabaceae</taxon>
        <taxon>Papilionoideae</taxon>
        <taxon>50 kb inversion clade</taxon>
        <taxon>NPAAA clade</taxon>
        <taxon>indigoferoid/millettioid clade</taxon>
        <taxon>Phaseoleae</taxon>
        <taxon>Vigna</taxon>
    </lineage>
</organism>
<dbReference type="AlphaFoldDB" id="A0A0S3S7T2"/>
<dbReference type="EMBL" id="AP015038">
    <property type="protein sequence ID" value="BAT88873.1"/>
    <property type="molecule type" value="Genomic_DNA"/>
</dbReference>
<evidence type="ECO:0000313" key="2">
    <source>
        <dbReference type="Proteomes" id="UP000291084"/>
    </source>
</evidence>
<name>A0A0S3S7T2_PHAAN</name>
<keyword evidence="2" id="KW-1185">Reference proteome</keyword>
<reference evidence="1 2" key="1">
    <citation type="journal article" date="2015" name="Sci. Rep.">
        <title>The power of single molecule real-time sequencing technology in the de novo assembly of a eukaryotic genome.</title>
        <authorList>
            <person name="Sakai H."/>
            <person name="Naito K."/>
            <person name="Ogiso-Tanaka E."/>
            <person name="Takahashi Y."/>
            <person name="Iseki K."/>
            <person name="Muto C."/>
            <person name="Satou K."/>
            <person name="Teruya K."/>
            <person name="Shiroma A."/>
            <person name="Shimoji M."/>
            <person name="Hirano T."/>
            <person name="Itoh T."/>
            <person name="Kaga A."/>
            <person name="Tomooka N."/>
        </authorList>
    </citation>
    <scope>NUCLEOTIDE SEQUENCE [LARGE SCALE GENOMIC DNA]</scope>
    <source>
        <strain evidence="2">cv. Shumari</strain>
    </source>
</reference>
<sequence length="122" mass="14071">MQILLWKSLELGKAAAKGWLMLPSYWNSDLGMPQNGVRLSGPLLVLVQVAESEKKVMDHRLLELEKQLLDNNDEGEVDAVSMVTTSEWSETYKKKKKSNVRNSKEGRLTYRLPHHQQFNFKD</sequence>
<evidence type="ECO:0000313" key="1">
    <source>
        <dbReference type="EMBL" id="BAT88873.1"/>
    </source>
</evidence>
<accession>A0A0S3S7T2</accession>
<gene>
    <name evidence="1" type="primary">Vigan.05G250900</name>
    <name evidence="1" type="ORF">VIGAN_05250900</name>
</gene>
<dbReference type="Proteomes" id="UP000291084">
    <property type="component" value="Chromosome 5"/>
</dbReference>
<proteinExistence type="predicted"/>